<keyword evidence="5 12" id="KW-0812">Transmembrane</keyword>
<keyword evidence="8 12" id="KW-1133">Transmembrane helix</keyword>
<dbReference type="InterPro" id="IPR001841">
    <property type="entry name" value="Znf_RING"/>
</dbReference>
<dbReference type="EnsemblPlants" id="PGSC0003DMT400024359">
    <property type="protein sequence ID" value="PGSC0003DMT400024359"/>
    <property type="gene ID" value="PGSC0003DMG400009420"/>
</dbReference>
<comment type="catalytic activity">
    <reaction evidence="1">
        <text>S-ubiquitinyl-[E2 ubiquitin-conjugating enzyme]-L-cysteine + [acceptor protein]-L-lysine = [E2 ubiquitin-conjugating enzyme]-L-cysteine + N(6)-ubiquitinyl-[acceptor protein]-L-lysine.</text>
        <dbReference type="EC" id="2.3.2.27"/>
    </reaction>
</comment>
<evidence type="ECO:0000256" key="5">
    <source>
        <dbReference type="ARBA" id="ARBA00022692"/>
    </source>
</evidence>
<dbReference type="Gene3D" id="3.30.40.10">
    <property type="entry name" value="Zinc/RING finger domain, C3HC4 (zinc finger)"/>
    <property type="match status" value="1"/>
</dbReference>
<dbReference type="CDD" id="cd16461">
    <property type="entry name" value="RING-H2_EL5-like"/>
    <property type="match status" value="1"/>
</dbReference>
<evidence type="ECO:0000313" key="15">
    <source>
        <dbReference type="Proteomes" id="UP000011115"/>
    </source>
</evidence>
<evidence type="ECO:0000256" key="7">
    <source>
        <dbReference type="ARBA" id="ARBA00022833"/>
    </source>
</evidence>
<dbReference type="SUPFAM" id="SSF57850">
    <property type="entry name" value="RING/U-box"/>
    <property type="match status" value="1"/>
</dbReference>
<dbReference type="InterPro" id="IPR013083">
    <property type="entry name" value="Znf_RING/FYVE/PHD"/>
</dbReference>
<evidence type="ECO:0000256" key="6">
    <source>
        <dbReference type="ARBA" id="ARBA00022723"/>
    </source>
</evidence>
<dbReference type="PROSITE" id="PS50089">
    <property type="entry name" value="ZF_RING_2"/>
    <property type="match status" value="1"/>
</dbReference>
<name>M1AJZ3_SOLTU</name>
<reference evidence="15" key="1">
    <citation type="journal article" date="2011" name="Nature">
        <title>Genome sequence and analysis of the tuber crop potato.</title>
        <authorList>
            <consortium name="The Potato Genome Sequencing Consortium"/>
        </authorList>
    </citation>
    <scope>NUCLEOTIDE SEQUENCE [LARGE SCALE GENOMIC DNA]</scope>
    <source>
        <strain evidence="15">cv. DM1-3 516 R44</strain>
    </source>
</reference>
<accession>M1AJZ3</accession>
<feature type="domain" description="RING-type" evidence="13">
    <location>
        <begin position="125"/>
        <end position="167"/>
    </location>
</feature>
<dbReference type="KEGG" id="sot:102605947"/>
<evidence type="ECO:0000313" key="14">
    <source>
        <dbReference type="EnsemblPlants" id="PGSC0003DMT400024359"/>
    </source>
</evidence>
<dbReference type="eggNOG" id="KOG0800">
    <property type="taxonomic scope" value="Eukaryota"/>
</dbReference>
<comment type="subcellular location">
    <subcellularLocation>
        <location evidence="2">Membrane</location>
        <topology evidence="2">Single-pass membrane protein</topology>
    </subcellularLocation>
</comment>
<feature type="transmembrane region" description="Helical" evidence="12">
    <location>
        <begin position="46"/>
        <end position="65"/>
    </location>
</feature>
<reference evidence="14" key="2">
    <citation type="submission" date="2015-06" db="UniProtKB">
        <authorList>
            <consortium name="EnsemblPlants"/>
        </authorList>
    </citation>
    <scope>IDENTIFICATION</scope>
    <source>
        <strain evidence="14">DM1-3 516 R44</strain>
    </source>
</reference>
<dbReference type="GeneID" id="102605947"/>
<dbReference type="RefSeq" id="XP_006365000.1">
    <property type="nucleotide sequence ID" value="XM_006364938.2"/>
</dbReference>
<dbReference type="AlphaFoldDB" id="M1AJZ3"/>
<keyword evidence="6" id="KW-0479">Metal-binding</keyword>
<comment type="similarity">
    <text evidence="10">Belongs to the RING-type zinc finger family. ATL subfamily.</text>
</comment>
<dbReference type="HOGENOM" id="CLU_013137_9_5_1"/>
<evidence type="ECO:0000256" key="2">
    <source>
        <dbReference type="ARBA" id="ARBA00004167"/>
    </source>
</evidence>
<dbReference type="EC" id="2.3.2.27" evidence="3"/>
<evidence type="ECO:0000256" key="4">
    <source>
        <dbReference type="ARBA" id="ARBA00022679"/>
    </source>
</evidence>
<dbReference type="SMART" id="SM00184">
    <property type="entry name" value="RING"/>
    <property type="match status" value="1"/>
</dbReference>
<dbReference type="GO" id="GO:0016567">
    <property type="term" value="P:protein ubiquitination"/>
    <property type="evidence" value="ECO:0007669"/>
    <property type="project" value="InterPro"/>
</dbReference>
<dbReference type="GO" id="GO:0008270">
    <property type="term" value="F:zinc ion binding"/>
    <property type="evidence" value="ECO:0007669"/>
    <property type="project" value="UniProtKB-KW"/>
</dbReference>
<evidence type="ECO:0000256" key="10">
    <source>
        <dbReference type="ARBA" id="ARBA00024209"/>
    </source>
</evidence>
<dbReference type="Proteomes" id="UP000011115">
    <property type="component" value="Unassembled WGS sequence"/>
</dbReference>
<keyword evidence="11" id="KW-0863">Zinc-finger</keyword>
<dbReference type="GO" id="GO:0016020">
    <property type="term" value="C:membrane"/>
    <property type="evidence" value="ECO:0007669"/>
    <property type="project" value="UniProtKB-SubCell"/>
</dbReference>
<dbReference type="PaxDb" id="4113-PGSC0003DMT400024359"/>
<evidence type="ECO:0000256" key="11">
    <source>
        <dbReference type="PROSITE-ProRule" id="PRU00175"/>
    </source>
</evidence>
<evidence type="ECO:0000256" key="9">
    <source>
        <dbReference type="ARBA" id="ARBA00023136"/>
    </source>
</evidence>
<sequence length="183" mass="20049">MAKRPLMHMTPTQSPIMSLDPFKTPFLDHDQVYNNNGSTLNLNMTLIIAALICALVCALGLNSMLHCVFQCTQRTISEPVEWVASKRVNSGLKKKDMIALPTSTYNNNAISSTTSSSSSSSSSSCAICLLDFMDGERIRVLPQCTHSFHVVCVDEWLLSHSSCPTCRLLLKSSNCLGIFTSLV</sequence>
<dbReference type="SMR" id="M1AJZ3"/>
<dbReference type="InParanoid" id="M1AJZ3"/>
<keyword evidence="9 12" id="KW-0472">Membrane</keyword>
<organism evidence="14 15">
    <name type="scientific">Solanum tuberosum</name>
    <name type="common">Potato</name>
    <dbReference type="NCBI Taxonomy" id="4113"/>
    <lineage>
        <taxon>Eukaryota</taxon>
        <taxon>Viridiplantae</taxon>
        <taxon>Streptophyta</taxon>
        <taxon>Embryophyta</taxon>
        <taxon>Tracheophyta</taxon>
        <taxon>Spermatophyta</taxon>
        <taxon>Magnoliopsida</taxon>
        <taxon>eudicotyledons</taxon>
        <taxon>Gunneridae</taxon>
        <taxon>Pentapetalae</taxon>
        <taxon>asterids</taxon>
        <taxon>lamiids</taxon>
        <taxon>Solanales</taxon>
        <taxon>Solanaceae</taxon>
        <taxon>Solanoideae</taxon>
        <taxon>Solaneae</taxon>
        <taxon>Solanum</taxon>
    </lineage>
</organism>
<keyword evidence="7" id="KW-0862">Zinc</keyword>
<evidence type="ECO:0000259" key="13">
    <source>
        <dbReference type="PROSITE" id="PS50089"/>
    </source>
</evidence>
<evidence type="ECO:0000256" key="8">
    <source>
        <dbReference type="ARBA" id="ARBA00022989"/>
    </source>
</evidence>
<evidence type="ECO:0000256" key="12">
    <source>
        <dbReference type="SAM" id="Phobius"/>
    </source>
</evidence>
<dbReference type="OrthoDB" id="8062037at2759"/>
<dbReference type="GO" id="GO:0061630">
    <property type="term" value="F:ubiquitin protein ligase activity"/>
    <property type="evidence" value="ECO:0000318"/>
    <property type="project" value="GO_Central"/>
</dbReference>
<dbReference type="OMA" id="AAGCAIC"/>
<dbReference type="PANTHER" id="PTHR46905">
    <property type="entry name" value="RING-H2 FINGER PROTEIN ATL78"/>
    <property type="match status" value="1"/>
</dbReference>
<dbReference type="PANTHER" id="PTHR46905:SF22">
    <property type="entry name" value="RING-TYPE E3 UBIQUITIN TRANSFERASE"/>
    <property type="match status" value="1"/>
</dbReference>
<dbReference type="InterPro" id="IPR044602">
    <property type="entry name" value="ATL10/ATL72-79-like"/>
</dbReference>
<dbReference type="Gramene" id="PGSC0003DMT400024359">
    <property type="protein sequence ID" value="PGSC0003DMT400024359"/>
    <property type="gene ID" value="PGSC0003DMG400009420"/>
</dbReference>
<keyword evidence="15" id="KW-1185">Reference proteome</keyword>
<evidence type="ECO:0000256" key="1">
    <source>
        <dbReference type="ARBA" id="ARBA00000900"/>
    </source>
</evidence>
<proteinExistence type="inferred from homology"/>
<gene>
    <name evidence="14" type="primary">LOC102605947</name>
</gene>
<dbReference type="Pfam" id="PF13639">
    <property type="entry name" value="zf-RING_2"/>
    <property type="match status" value="1"/>
</dbReference>
<evidence type="ECO:0000256" key="3">
    <source>
        <dbReference type="ARBA" id="ARBA00012483"/>
    </source>
</evidence>
<keyword evidence="4" id="KW-0808">Transferase</keyword>
<protein>
    <recommendedName>
        <fullName evidence="3">RING-type E3 ubiquitin transferase</fullName>
        <ecNumber evidence="3">2.3.2.27</ecNumber>
    </recommendedName>
</protein>